<keyword evidence="3" id="KW-0479">Metal-binding</keyword>
<dbReference type="InterPro" id="IPR036875">
    <property type="entry name" value="Znf_CCHC_sf"/>
</dbReference>
<dbReference type="SUPFAM" id="SSF68906">
    <property type="entry name" value="SAP domain"/>
    <property type="match status" value="1"/>
</dbReference>
<keyword evidence="3" id="KW-0863">Zinc-finger</keyword>
<dbReference type="InterPro" id="IPR036361">
    <property type="entry name" value="SAP_dom_sf"/>
</dbReference>
<feature type="zinc finger region" description="C3H1-type" evidence="3">
    <location>
        <begin position="1120"/>
        <end position="1147"/>
    </location>
</feature>
<organism evidence="10 11">
    <name type="scientific">Molorchus minor</name>
    <dbReference type="NCBI Taxonomy" id="1323400"/>
    <lineage>
        <taxon>Eukaryota</taxon>
        <taxon>Metazoa</taxon>
        <taxon>Ecdysozoa</taxon>
        <taxon>Arthropoda</taxon>
        <taxon>Hexapoda</taxon>
        <taxon>Insecta</taxon>
        <taxon>Pterygota</taxon>
        <taxon>Neoptera</taxon>
        <taxon>Endopterygota</taxon>
        <taxon>Coleoptera</taxon>
        <taxon>Polyphaga</taxon>
        <taxon>Cucujiformia</taxon>
        <taxon>Chrysomeloidea</taxon>
        <taxon>Cerambycidae</taxon>
        <taxon>Lamiinae</taxon>
        <taxon>Monochamini</taxon>
        <taxon>Molorchus</taxon>
    </lineage>
</organism>
<dbReference type="PROSITE" id="PS50158">
    <property type="entry name" value="ZF_CCHC"/>
    <property type="match status" value="1"/>
</dbReference>
<dbReference type="PANTHER" id="PTHR45823">
    <property type="entry name" value="T-SNARE COILED-COIL HOMOLOGY DOMAIN-CONTAINING PROTEIN"/>
    <property type="match status" value="1"/>
</dbReference>
<dbReference type="InterPro" id="IPR021109">
    <property type="entry name" value="Peptidase_aspartic_dom_sf"/>
</dbReference>
<dbReference type="InterPro" id="IPR003034">
    <property type="entry name" value="SAP_dom"/>
</dbReference>
<dbReference type="SUPFAM" id="SSF57756">
    <property type="entry name" value="Retrovirus zinc finger-like domains"/>
    <property type="match status" value="1"/>
</dbReference>
<feature type="domain" description="SAP" evidence="9">
    <location>
        <begin position="8"/>
        <end position="42"/>
    </location>
</feature>
<dbReference type="SMART" id="SM00356">
    <property type="entry name" value="ZnF_C3H1"/>
    <property type="match status" value="1"/>
</dbReference>
<feature type="region of interest" description="Disordered" evidence="5">
    <location>
        <begin position="1166"/>
        <end position="1191"/>
    </location>
</feature>
<reference evidence="10" key="1">
    <citation type="journal article" date="2023" name="Insect Mol. Biol.">
        <title>Genome sequencing provides insights into the evolution of gene families encoding plant cell wall-degrading enzymes in longhorned beetles.</title>
        <authorList>
            <person name="Shin N.R."/>
            <person name="Okamura Y."/>
            <person name="Kirsch R."/>
            <person name="Pauchet Y."/>
        </authorList>
    </citation>
    <scope>NUCLEOTIDE SEQUENCE</scope>
    <source>
        <strain evidence="10">MMC_N1</strain>
    </source>
</reference>
<dbReference type="SMART" id="SM00513">
    <property type="entry name" value="SAP"/>
    <property type="match status" value="1"/>
</dbReference>
<feature type="compositionally biased region" description="Basic and acidic residues" evidence="5">
    <location>
        <begin position="182"/>
        <end position="191"/>
    </location>
</feature>
<evidence type="ECO:0000313" key="10">
    <source>
        <dbReference type="EMBL" id="KAJ8980954.1"/>
    </source>
</evidence>
<evidence type="ECO:0000256" key="1">
    <source>
        <dbReference type="ARBA" id="ARBA00016264"/>
    </source>
</evidence>
<dbReference type="PANTHER" id="PTHR45823:SF1">
    <property type="entry name" value="T-SNARE COILED-COIL HOMOLOGY DOMAIN-CONTAINING PROTEIN"/>
    <property type="match status" value="1"/>
</dbReference>
<keyword evidence="3" id="KW-0862">Zinc</keyword>
<dbReference type="PROSITE" id="PS50103">
    <property type="entry name" value="ZF_C3H1"/>
    <property type="match status" value="1"/>
</dbReference>
<evidence type="ECO:0000259" key="9">
    <source>
        <dbReference type="PROSITE" id="PS50800"/>
    </source>
</evidence>
<evidence type="ECO:0000256" key="5">
    <source>
        <dbReference type="SAM" id="MobiDB-lite"/>
    </source>
</evidence>
<dbReference type="EMBL" id="JAPWTJ010000218">
    <property type="protein sequence ID" value="KAJ8980954.1"/>
    <property type="molecule type" value="Genomic_DNA"/>
</dbReference>
<dbReference type="InterPro" id="IPR001878">
    <property type="entry name" value="Znf_CCHC"/>
</dbReference>
<accession>A0ABQ9JSV0</accession>
<dbReference type="InterPro" id="IPR043472">
    <property type="entry name" value="Macro_dom-like"/>
</dbReference>
<evidence type="ECO:0000256" key="2">
    <source>
        <dbReference type="ARBA" id="ARBA00022801"/>
    </source>
</evidence>
<keyword evidence="11" id="KW-1185">Reference proteome</keyword>
<keyword evidence="4" id="KW-0175">Coiled coil</keyword>
<gene>
    <name evidence="10" type="ORF">NQ317_001218</name>
</gene>
<feature type="domain" description="C3H1-type" evidence="6">
    <location>
        <begin position="1120"/>
        <end position="1147"/>
    </location>
</feature>
<dbReference type="InterPro" id="IPR054465">
    <property type="entry name" value="Integrase_p58-like_C"/>
</dbReference>
<feature type="compositionally biased region" description="Polar residues" evidence="5">
    <location>
        <begin position="1166"/>
        <end position="1179"/>
    </location>
</feature>
<keyword evidence="2" id="KW-0378">Hydrolase</keyword>
<feature type="domain" description="CCHC-type" evidence="7">
    <location>
        <begin position="418"/>
        <end position="433"/>
    </location>
</feature>
<dbReference type="SMART" id="SM00343">
    <property type="entry name" value="ZnF_C2HC"/>
    <property type="match status" value="1"/>
</dbReference>
<dbReference type="Gene3D" id="2.40.70.10">
    <property type="entry name" value="Acid Proteases"/>
    <property type="match status" value="1"/>
</dbReference>
<evidence type="ECO:0000313" key="11">
    <source>
        <dbReference type="Proteomes" id="UP001162164"/>
    </source>
</evidence>
<feature type="region of interest" description="Disordered" evidence="5">
    <location>
        <begin position="161"/>
        <end position="205"/>
    </location>
</feature>
<evidence type="ECO:0000259" key="6">
    <source>
        <dbReference type="PROSITE" id="PS50103"/>
    </source>
</evidence>
<dbReference type="InterPro" id="IPR000571">
    <property type="entry name" value="Znf_CCCH"/>
</dbReference>
<dbReference type="Pfam" id="PF13650">
    <property type="entry name" value="Asp_protease_2"/>
    <property type="match status" value="1"/>
</dbReference>
<dbReference type="Pfam" id="PF00098">
    <property type="entry name" value="zf-CCHC"/>
    <property type="match status" value="1"/>
</dbReference>
<evidence type="ECO:0000259" key="7">
    <source>
        <dbReference type="PROSITE" id="PS50158"/>
    </source>
</evidence>
<dbReference type="CDD" id="cd02901">
    <property type="entry name" value="Macro_Poa1p-like"/>
    <property type="match status" value="1"/>
</dbReference>
<dbReference type="SUPFAM" id="SSF52949">
    <property type="entry name" value="Macro domain-like"/>
    <property type="match status" value="1"/>
</dbReference>
<dbReference type="Gene3D" id="4.10.60.10">
    <property type="entry name" value="Zinc finger, CCHC-type"/>
    <property type="match status" value="1"/>
</dbReference>
<dbReference type="InterPro" id="IPR001969">
    <property type="entry name" value="Aspartic_peptidase_AS"/>
</dbReference>
<name>A0ABQ9JSV0_9CUCU</name>
<proteinExistence type="predicted"/>
<feature type="compositionally biased region" description="Basic and acidic residues" evidence="5">
    <location>
        <begin position="1180"/>
        <end position="1191"/>
    </location>
</feature>
<evidence type="ECO:0000256" key="4">
    <source>
        <dbReference type="SAM" id="Coils"/>
    </source>
</evidence>
<evidence type="ECO:0000259" key="8">
    <source>
        <dbReference type="PROSITE" id="PS50175"/>
    </source>
</evidence>
<feature type="region of interest" description="Disordered" evidence="5">
    <location>
        <begin position="1481"/>
        <end position="1500"/>
    </location>
</feature>
<evidence type="ECO:0000256" key="3">
    <source>
        <dbReference type="PROSITE-ProRule" id="PRU00723"/>
    </source>
</evidence>
<dbReference type="InterPro" id="IPR001995">
    <property type="entry name" value="Peptidase_A2_cat"/>
</dbReference>
<sequence>MASRRVLLKDLKVGDLKKILEDRDCEIDGKKSVLQQRLRDVLHQEGEDPDTYLFEMDEDIKSVLRNMMLENSEEKMLENTGNLKKHLEEKITENSSNLEARVIEKMLENTGNLKKHLEEKIIDNCVNLEERLENKLSETKQQLDQKIREIESQFALLSSKTDLSPPGAADENVGEVNSSPNKDVKIKEGKESPACSVARDKEQHSIRHTTCETKMRMKPPQFDGKTPWPNYLRQFEAAAKTNDWSMDEKATALTLALRGDATDILQTLSSAEQADYEQLIKHLEMRYGQTNLEHVYHSQLKNRYQKPSETLKEFQVDISRLVRLAYPATPEAVMERLAVQAFLDGLRDGETRQALILARPTNLVDALTRALEFEAAKQCAKGQARIRQVEEDSNGDTMEATIRKFVKEALSEAKKVQCWKCGKVGHIRRRCPENQAVATATGQPSIRDPQAPRKIAQVASLEHQSNSIFIDALVDGKPRELLLDTGATRTIIRPDIVRTSTKVKPTPWRLRTATGQPATIHGEVGVTFNIGNTCFNGQVLVADIEDELILGMDIMNTKGFKLDFKRGVLQINEEEVVLHGRTEERVRVVLAEDSSISERCEAILYACPDGRYDEGSIMMVEPGTHDSEGGHGVVIGKSLSHVRKIVPVRVMNVNYHPVTLKKGTVLGYCCPVASIVRSLGTTRENSAEISAELEALIKTSSRHLKMDQRKITTVLDDNWQIEKIKIDQENDPELKHIMTWKKEGRRPTWAEIARYSPVLKSYWAQWNSLDLNDGCLKRVLENGEGKEDRRQIVVPKTRVPGVLREIHGGASGGHLGVTRTLAKLREREDIAGEDYVTTLRRRMDDIHDQVRSNIQSASDRMKETYDIGAQNDGYQSGDLVWLYNPQRRRGLSPKLQTLWEGPYEVLARINDVVYRIKKSSGGKPRVVHFNRLTPFSGSNDASVRTVVPSTHEMSFENFMAQYSPNHKARYGVTREEQRDLFQVPAEFALAHCVAQDLQMSRGIAAAFKEKFGNVDELRRQRPEVGDVLQLGGDETSRRVFYLVTKHLSRDKPTYENVWESLISLRGALLSQEVTHLAIPKLSCGLDGLNWRVVRNMLEVLFRFTGIEVLVCSYHPGVPIAERTVDCYFYQQSRCKKGSLCRYRHHPTLRTLSGTERCLRRGQCNESASSVPSTALSPLTSREHDLTTRRTDSAVMEKSLETAGNIAEYLNTFDGNQEQRPSQSTSEIDRIIDEAISNALGNPTDPPINIISDITLVPPRPVDSNETIRTALENPVLDIPISENAINTFKSQIIFHISGDAIKTMVRIQEPFVNKKRYNVTLRLHNFAEDLVNFLKDYIKPNGTYGILIPTDSTKFTPMQVVKGIVNYVTPVEIPEPQVVSDYLNKHIENTKVINKFINENYLKFRDLTKINETRKEPIEIHVENNQDVYVKDTARNKIKPLYLQAKPLLDDINKVVTDKGTFHKNIVKPVRKVTKNTLSLQGEDEENPITSSHDSITLPKKGLPGTSITHESDLEPLKNHVQDSIKRAYLELSNIKPLINRQKRSPLNIVGRVQGWLFGTLTDEDGERYDKAVAALNKNQNLIHHDLANFVSIKESCHLVDRYCIIHVQEWITPGDCISQILRGNAQIPKCTTTYIDFQTTMVEPINKAYIIVLPAQVVRISQECQPNGFTDITTPSLIQIPEHCTIMIGGMSYSNKESTILGAPFYLPTIPEWNPGEVHRKINIPGPIRLDELAKIQSDAKKFNIEPINKILDSNNFSVFEDC</sequence>
<comment type="caution">
    <text evidence="10">The sequence shown here is derived from an EMBL/GenBank/DDBJ whole genome shotgun (WGS) entry which is preliminary data.</text>
</comment>
<dbReference type="SUPFAM" id="SSF50630">
    <property type="entry name" value="Acid proteases"/>
    <property type="match status" value="1"/>
</dbReference>
<dbReference type="Pfam" id="PF22938">
    <property type="entry name" value="Integrase_p58_C"/>
    <property type="match status" value="1"/>
</dbReference>
<dbReference type="Gene3D" id="1.10.340.70">
    <property type="match status" value="1"/>
</dbReference>
<dbReference type="PROSITE" id="PS50175">
    <property type="entry name" value="ASP_PROT_RETROV"/>
    <property type="match status" value="1"/>
</dbReference>
<protein>
    <recommendedName>
        <fullName evidence="1">Cleavage and polyadenylation specificity factor subunit 4</fullName>
    </recommendedName>
</protein>
<feature type="coiled-coil region" evidence="4">
    <location>
        <begin position="118"/>
        <end position="160"/>
    </location>
</feature>
<dbReference type="Proteomes" id="UP001162164">
    <property type="component" value="Unassembled WGS sequence"/>
</dbReference>
<dbReference type="PROSITE" id="PS50800">
    <property type="entry name" value="SAP"/>
    <property type="match status" value="1"/>
</dbReference>
<feature type="domain" description="Peptidase A2" evidence="8">
    <location>
        <begin position="479"/>
        <end position="554"/>
    </location>
</feature>
<dbReference type="CDD" id="cd00303">
    <property type="entry name" value="retropepsin_like"/>
    <property type="match status" value="1"/>
</dbReference>
<dbReference type="Gene3D" id="3.40.220.10">
    <property type="entry name" value="Leucine Aminopeptidase, subunit E, domain 1"/>
    <property type="match status" value="1"/>
</dbReference>
<dbReference type="PROSITE" id="PS00141">
    <property type="entry name" value="ASP_PROTEASE"/>
    <property type="match status" value="1"/>
</dbReference>
<dbReference type="Gene3D" id="4.10.1000.10">
    <property type="entry name" value="Zinc finger, CCCH-type"/>
    <property type="match status" value="1"/>
</dbReference>
<dbReference type="Gene3D" id="1.10.720.30">
    <property type="entry name" value="SAP domain"/>
    <property type="match status" value="1"/>
</dbReference>